<accession>A0AAW0TSR6</accession>
<evidence type="ECO:0000313" key="2">
    <source>
        <dbReference type="Proteomes" id="UP001487740"/>
    </source>
</evidence>
<dbReference type="EMBL" id="JARAKH010000025">
    <property type="protein sequence ID" value="KAK8390530.1"/>
    <property type="molecule type" value="Genomic_DNA"/>
</dbReference>
<reference evidence="1 2" key="1">
    <citation type="submission" date="2023-03" db="EMBL/GenBank/DDBJ databases">
        <title>High-quality genome of Scylla paramamosain provides insights in environmental adaptation.</title>
        <authorList>
            <person name="Zhang L."/>
        </authorList>
    </citation>
    <scope>NUCLEOTIDE SEQUENCE [LARGE SCALE GENOMIC DNA]</scope>
    <source>
        <strain evidence="1">LZ_2023a</strain>
        <tissue evidence="1">Muscle</tissue>
    </source>
</reference>
<dbReference type="Proteomes" id="UP001487740">
    <property type="component" value="Unassembled WGS sequence"/>
</dbReference>
<sequence length="209" mass="22179">MRPRGVTEEGGAARVEVGVTGIAASIRKSPERLPPAAAPSGVLRDHLNSPTSFLHPPQPPLLLVFSVFPSASPLLSTFSLSQHLLASLSLHPASVSLSQPPSDCHRPPCRGNRSLYKQLASVITRVSSRTASLPTTTTITATTTTTTTTTTTAVLCLPISQCQTKVAPARWDVRYLLSAANVPWMETLTGLTMLHVPVFLSGSVFSVQC</sequence>
<name>A0AAW0TSR6_SCYPA</name>
<organism evidence="1 2">
    <name type="scientific">Scylla paramamosain</name>
    <name type="common">Mud crab</name>
    <dbReference type="NCBI Taxonomy" id="85552"/>
    <lineage>
        <taxon>Eukaryota</taxon>
        <taxon>Metazoa</taxon>
        <taxon>Ecdysozoa</taxon>
        <taxon>Arthropoda</taxon>
        <taxon>Crustacea</taxon>
        <taxon>Multicrustacea</taxon>
        <taxon>Malacostraca</taxon>
        <taxon>Eumalacostraca</taxon>
        <taxon>Eucarida</taxon>
        <taxon>Decapoda</taxon>
        <taxon>Pleocyemata</taxon>
        <taxon>Brachyura</taxon>
        <taxon>Eubrachyura</taxon>
        <taxon>Portunoidea</taxon>
        <taxon>Portunidae</taxon>
        <taxon>Portuninae</taxon>
        <taxon>Scylla</taxon>
    </lineage>
</organism>
<comment type="caution">
    <text evidence="1">The sequence shown here is derived from an EMBL/GenBank/DDBJ whole genome shotgun (WGS) entry which is preliminary data.</text>
</comment>
<keyword evidence="2" id="KW-1185">Reference proteome</keyword>
<proteinExistence type="predicted"/>
<evidence type="ECO:0000313" key="1">
    <source>
        <dbReference type="EMBL" id="KAK8390530.1"/>
    </source>
</evidence>
<protein>
    <submittedName>
        <fullName evidence="1">Uncharacterized protein</fullName>
    </submittedName>
</protein>
<dbReference type="AlphaFoldDB" id="A0AAW0TSR6"/>
<gene>
    <name evidence="1" type="ORF">O3P69_010306</name>
</gene>